<dbReference type="PANTHER" id="PTHR38149:SF1">
    <property type="entry name" value="ATPASE"/>
    <property type="match status" value="1"/>
</dbReference>
<feature type="domain" description="ATPase of the ABC class C-terminal" evidence="1">
    <location>
        <begin position="168"/>
        <end position="448"/>
    </location>
</feature>
<organism evidence="4 5">
    <name type="scientific">Thermoflavimicrobium daqui</name>
    <dbReference type="NCBI Taxonomy" id="2137476"/>
    <lineage>
        <taxon>Bacteria</taxon>
        <taxon>Bacillati</taxon>
        <taxon>Bacillota</taxon>
        <taxon>Bacilli</taxon>
        <taxon>Bacillales</taxon>
        <taxon>Thermoactinomycetaceae</taxon>
        <taxon>Thermoflavimicrobium</taxon>
    </lineage>
</organism>
<dbReference type="EMBL" id="QJKK01000001">
    <property type="protein sequence ID" value="RAL26925.1"/>
    <property type="molecule type" value="Genomic_DNA"/>
</dbReference>
<dbReference type="InterPro" id="IPR019195">
    <property type="entry name" value="ABC_ATPase_put"/>
</dbReference>
<dbReference type="InterPro" id="IPR046834">
    <property type="entry name" value="ABC_ATPase_C"/>
</dbReference>
<evidence type="ECO:0000259" key="1">
    <source>
        <dbReference type="Pfam" id="PF09818"/>
    </source>
</evidence>
<dbReference type="Proteomes" id="UP000251213">
    <property type="component" value="Unassembled WGS sequence"/>
</dbReference>
<dbReference type="InterPro" id="IPR027417">
    <property type="entry name" value="P-loop_NTPase"/>
</dbReference>
<reference evidence="4 5" key="2">
    <citation type="submission" date="2018-06" db="EMBL/GenBank/DDBJ databases">
        <authorList>
            <person name="Zhirakovskaya E."/>
        </authorList>
    </citation>
    <scope>NUCLEOTIDE SEQUENCE [LARGE SCALE GENOMIC DNA]</scope>
    <source>
        <strain evidence="4 5">FBKL4.011</strain>
    </source>
</reference>
<feature type="domain" description="MRB1590-like C-terminal" evidence="3">
    <location>
        <begin position="465"/>
        <end position="565"/>
    </location>
</feature>
<sequence>MKNLIQILERIDGKGYKAYKDLQGGYQFPLFKLLVDYVQGDPFATPSRIRIRVMQAHLKFHSDWIQTKVRQIALEDYLLRKWVKQIDQLSRKRGSGKSGLFTIDCPGQEILERTAVVVNEDFAEARISIGLPAQGRTVLGRQAKEMLVEQLPFLVKQSFFLNEEDLLKIERRMKLVDNQQAIRQEMSRQKWIAFIADGAILPRESGISDRPLQQMNVIPFQAPPTMKKVVKVPHGDSISGMAIPTGISLIIGGGYHGKSTLLRAIERGVYNHIEQDGREYVLTDPKAVKIRAEDGRRVEKVNISPFINHLPFGQDTKQFSTEDASGSTSQAAYIMESLEIGCSCLLIDEDTSATNFMIRDARMQSLVTKEKEPITPLIDKIQQLYKEQGVSSILVLGGSGDYFEVADQVILMDQYVPYDVTKKAKQIANDSIVERQFEGGEQFGKLTQRVPLKKGFDASKGKKEKMDAKGLHTIIFGMHQIDLTALEQLVDVSQVQAIAWMIYRVGELADGRQTLDELIEKVYTQIKTQGLDVISPYYGKHPGYLSLPRKFELAGAINRLRSLVIRSGG</sequence>
<name>A0A364K9G0_9BACL</name>
<protein>
    <submittedName>
        <fullName evidence="4">ATPase</fullName>
    </submittedName>
</protein>
<evidence type="ECO:0000313" key="4">
    <source>
        <dbReference type="EMBL" id="RAL26925.1"/>
    </source>
</evidence>
<keyword evidence="5" id="KW-1185">Reference proteome</keyword>
<dbReference type="AlphaFoldDB" id="A0A364K9G0"/>
<dbReference type="PANTHER" id="PTHR38149">
    <property type="entry name" value="ATPASE"/>
    <property type="match status" value="1"/>
</dbReference>
<dbReference type="SUPFAM" id="SSF52540">
    <property type="entry name" value="P-loop containing nucleoside triphosphate hydrolases"/>
    <property type="match status" value="1"/>
</dbReference>
<comment type="caution">
    <text evidence="4">The sequence shown here is derived from an EMBL/GenBank/DDBJ whole genome shotgun (WGS) entry which is preliminary data.</text>
</comment>
<dbReference type="InterPro" id="IPR046833">
    <property type="entry name" value="ABC_N"/>
</dbReference>
<reference evidence="4 5" key="1">
    <citation type="submission" date="2018-06" db="EMBL/GenBank/DDBJ databases">
        <title>Thermoflavimicrobium daqus sp. nov., a thermophilic microbe isolated from Moutai-flavour Daqu.</title>
        <authorList>
            <person name="Wang X."/>
            <person name="Zhou H."/>
        </authorList>
    </citation>
    <scope>NUCLEOTIDE SEQUENCE [LARGE SCALE GENOMIC DNA]</scope>
    <source>
        <strain evidence="4 5">FBKL4.011</strain>
    </source>
</reference>
<dbReference type="Pfam" id="PF09818">
    <property type="entry name" value="ABC_ATPase"/>
    <property type="match status" value="1"/>
</dbReference>
<gene>
    <name evidence="4" type="ORF">DL897_02430</name>
</gene>
<dbReference type="InterPro" id="IPR049069">
    <property type="entry name" value="MRB1590-like_C"/>
</dbReference>
<proteinExistence type="predicted"/>
<evidence type="ECO:0000313" key="5">
    <source>
        <dbReference type="Proteomes" id="UP000251213"/>
    </source>
</evidence>
<dbReference type="Pfam" id="PF20446">
    <property type="entry name" value="ABC_N"/>
    <property type="match status" value="1"/>
</dbReference>
<evidence type="ECO:0000259" key="3">
    <source>
        <dbReference type="Pfam" id="PF21117"/>
    </source>
</evidence>
<dbReference type="RefSeq" id="WP_113657529.1">
    <property type="nucleotide sequence ID" value="NZ_KZ845663.1"/>
</dbReference>
<evidence type="ECO:0000259" key="2">
    <source>
        <dbReference type="Pfam" id="PF20446"/>
    </source>
</evidence>
<feature type="domain" description="ATPase of the ABC class N-terminal" evidence="2">
    <location>
        <begin position="1"/>
        <end position="159"/>
    </location>
</feature>
<dbReference type="Pfam" id="PF21117">
    <property type="entry name" value="MRB1590_C"/>
    <property type="match status" value="1"/>
</dbReference>
<accession>A0A364K9G0</accession>
<dbReference type="OrthoDB" id="9809999at2"/>